<gene>
    <name evidence="3" type="ORF">V5O48_010593</name>
</gene>
<dbReference type="PANTHER" id="PTHR33096">
    <property type="entry name" value="CXC2 DOMAIN-CONTAINING PROTEIN"/>
    <property type="match status" value="1"/>
</dbReference>
<dbReference type="Pfam" id="PF18758">
    <property type="entry name" value="KDZ"/>
    <property type="match status" value="1"/>
</dbReference>
<feature type="domain" description="CxC2-like cysteine cluster KDZ transposase-associated" evidence="2">
    <location>
        <begin position="112"/>
        <end position="220"/>
    </location>
</feature>
<evidence type="ECO:0000313" key="3">
    <source>
        <dbReference type="EMBL" id="KAL0571368.1"/>
    </source>
</evidence>
<organism evidence="3 4">
    <name type="scientific">Marasmius crinis-equi</name>
    <dbReference type="NCBI Taxonomy" id="585013"/>
    <lineage>
        <taxon>Eukaryota</taxon>
        <taxon>Fungi</taxon>
        <taxon>Dikarya</taxon>
        <taxon>Basidiomycota</taxon>
        <taxon>Agaricomycotina</taxon>
        <taxon>Agaricomycetes</taxon>
        <taxon>Agaricomycetidae</taxon>
        <taxon>Agaricales</taxon>
        <taxon>Marasmiineae</taxon>
        <taxon>Marasmiaceae</taxon>
        <taxon>Marasmius</taxon>
    </lineage>
</organism>
<accession>A0ABR3F7W7</accession>
<dbReference type="Proteomes" id="UP001465976">
    <property type="component" value="Unassembled WGS sequence"/>
</dbReference>
<evidence type="ECO:0000256" key="1">
    <source>
        <dbReference type="SAM" id="MobiDB-lite"/>
    </source>
</evidence>
<evidence type="ECO:0000259" key="2">
    <source>
        <dbReference type="Pfam" id="PF18803"/>
    </source>
</evidence>
<dbReference type="PANTHER" id="PTHR33096:SF1">
    <property type="entry name" value="CXC1-LIKE CYSTEINE CLUSTER ASSOCIATED WITH KDZ TRANSPOSASES DOMAIN-CONTAINING PROTEIN"/>
    <property type="match status" value="1"/>
</dbReference>
<protein>
    <recommendedName>
        <fullName evidence="2">CxC2-like cysteine cluster KDZ transposase-associated domain-containing protein</fullName>
    </recommendedName>
</protein>
<sequence length="1003" mass="115216">MNWADFEQTAGSEILVEAPLERRRRYISSDNPFLELKEQAGTFLKELIRLDGRGSGTTACGGCGTAEGVAFRCRSCADGLHYCQSCIVDRHWERPTDRVEFWNGSYFERKPLKTLGMFIQLGHSPRQPCRCFQQAREGFVLVEIDYIQEVSVRFCTCQRREVVGEFYQQLLRRSLFPATISNPHTAFTFRTLRHFHTLTLTSKVMMYDFYNAAERSTDGSGLLGAKPKVSPEIKERYDEFVRVMRIWRYIKLLKRGGVMPSESLDLTTPSAGQLAVRCPACPRPGINLIPDWERLARVSPDIAFMFYKFISVDACFRLKQRAVSTEQRDPGLFTGKAYFVEQGPYQALMEEMKRRPEQEEEGHCLGNTLSVIAQANTKFSKGYAQTGCMLCLCARHEIMEPNGLVDLNKGERYWHTDYAILASQRHSHPGLMRVLSYDICCQYHKKFFARLEDDMPESVKLPLDKDLWRFVVPKLHIQGHGKPCQERFALHFLPGAGQTDGEGIERRWASLGPIATSSKEMAPGHRRETIDDHMGASNWMKLVGLGALLRKRRAEARLQIQAQGEFFQEFSECQASNVQEWSELVSRWEESGMDPEVETPIRGLQKRLISHAVDDEHDVRLRYVVEEDQDLWIAHDLTPSAFILLGLEIEDQQRHLQLDLKDNNFDTTLQQTSVAERRGKILRQIAKFRASQRVYTPQVSAVIAQLPYPDPNDPPTPAERTTLYMPSELSSELRSLPEMSVWVSMGTEFRRTQLKSSLDAIRTHLFVQTRLHSERSLHIHHQKANTRARHTLERNRRKITENTLKYQHGWAALRNLVGKDFVGYQELKDGDVVSYSDPEFKAKRNVRRVKRRRDDAEPVIRGGESSRLVSWIWMGVDTSENSEAMKDALRVEWCKAQVRCRRWTEELVLLEEEMRRTLLSLEHEAGEWDKQVHVAADERGSDIMEGMQANCIRQAAIRRGLSAKFQALWALPDPVPKPRKRASAPVDLDEAGEDAFGSESEED</sequence>
<name>A0ABR3F7W7_9AGAR</name>
<dbReference type="InterPro" id="IPR040521">
    <property type="entry name" value="KDZ"/>
</dbReference>
<reference evidence="3 4" key="1">
    <citation type="submission" date="2024-02" db="EMBL/GenBank/DDBJ databases">
        <title>A draft genome for the cacao thread blight pathogen Marasmius crinis-equi.</title>
        <authorList>
            <person name="Cohen S.P."/>
            <person name="Baruah I.K."/>
            <person name="Amoako-Attah I."/>
            <person name="Bukari Y."/>
            <person name="Meinhardt L.W."/>
            <person name="Bailey B.A."/>
        </authorList>
    </citation>
    <scope>NUCLEOTIDE SEQUENCE [LARGE SCALE GENOMIC DNA]</scope>
    <source>
        <strain evidence="3 4">GH-76</strain>
    </source>
</reference>
<feature type="region of interest" description="Disordered" evidence="1">
    <location>
        <begin position="973"/>
        <end position="1003"/>
    </location>
</feature>
<dbReference type="InterPro" id="IPR041457">
    <property type="entry name" value="CxC2_KDZ-assoc"/>
</dbReference>
<keyword evidence="4" id="KW-1185">Reference proteome</keyword>
<dbReference type="EMBL" id="JBAHYK010000780">
    <property type="protein sequence ID" value="KAL0571368.1"/>
    <property type="molecule type" value="Genomic_DNA"/>
</dbReference>
<evidence type="ECO:0000313" key="4">
    <source>
        <dbReference type="Proteomes" id="UP001465976"/>
    </source>
</evidence>
<proteinExistence type="predicted"/>
<dbReference type="Pfam" id="PF18803">
    <property type="entry name" value="CxC2"/>
    <property type="match status" value="1"/>
</dbReference>
<comment type="caution">
    <text evidence="3">The sequence shown here is derived from an EMBL/GenBank/DDBJ whole genome shotgun (WGS) entry which is preliminary data.</text>
</comment>